<gene>
    <name evidence="1" type="ORF">MJO52_06875</name>
</gene>
<dbReference type="Proteomes" id="UP001055658">
    <property type="component" value="Chromosome"/>
</dbReference>
<sequence length="427" mass="47979">MQSEPYSRELGAVEALMVEFARECHGGTQIVSFIKVLQPLNVKTLQDGLAWVHQLHPMLRARVKLGTNFKWQCNVDFSSIPLEIYVLDHGFNFELEYMRQSKKIIDIEKYTYMITLYIGNNQCVEWISIVANHAAIDGRSIMVLFFYLDLYLNKGGNLELKSLPLYKPIEKYLKEAGYSGGDHLLLPGKDYLSWPVEQTADLAGRQSRAILRTLCFDDVEKLALLIKEKKVGFTALYSALAVISSQQLANHRPWTEIVLPMDVRGLCKPKIGLNVIGAFTAITTLEVSPHNSGVGVLDLAIEIQNNLNDRFNPRELKGLIFESSCRLKDIIQAAHEYSHKIESFPSGICVSNLGSMRGLCGELKHFDIAAGMLVQNHGHHPMMVIAYTTNQNGVFVFGYCDPLISRNSAKAMADQYMELLQELVCSS</sequence>
<dbReference type="RefSeq" id="WP_252085209.1">
    <property type="nucleotide sequence ID" value="NZ_CP092418.1"/>
</dbReference>
<dbReference type="SUPFAM" id="SSF52777">
    <property type="entry name" value="CoA-dependent acyltransferases"/>
    <property type="match status" value="2"/>
</dbReference>
<evidence type="ECO:0000313" key="2">
    <source>
        <dbReference type="Proteomes" id="UP001055658"/>
    </source>
</evidence>
<proteinExistence type="predicted"/>
<keyword evidence="2" id="KW-1185">Reference proteome</keyword>
<name>A0ABY4VEY4_9GAMM</name>
<protein>
    <recommendedName>
        <fullName evidence="3">Condensation domain-containing protein</fullName>
    </recommendedName>
</protein>
<organism evidence="1 2">
    <name type="scientific">Microbulbifer variabilis</name>
    <dbReference type="NCBI Taxonomy" id="266805"/>
    <lineage>
        <taxon>Bacteria</taxon>
        <taxon>Pseudomonadati</taxon>
        <taxon>Pseudomonadota</taxon>
        <taxon>Gammaproteobacteria</taxon>
        <taxon>Cellvibrionales</taxon>
        <taxon>Microbulbiferaceae</taxon>
        <taxon>Microbulbifer</taxon>
    </lineage>
</organism>
<dbReference type="EMBL" id="CP092418">
    <property type="protein sequence ID" value="USD22856.1"/>
    <property type="molecule type" value="Genomic_DNA"/>
</dbReference>
<reference evidence="1" key="1">
    <citation type="submission" date="2022-02" db="EMBL/GenBank/DDBJ databases">
        <title>Coral-associated bacteria.</title>
        <authorList>
            <person name="Tang K."/>
            <person name="Wang X."/>
        </authorList>
    </citation>
    <scope>NUCLEOTIDE SEQUENCE</scope>
    <source>
        <strain evidence="1">SCSIO 43006</strain>
    </source>
</reference>
<evidence type="ECO:0008006" key="3">
    <source>
        <dbReference type="Google" id="ProtNLM"/>
    </source>
</evidence>
<accession>A0ABY4VEY4</accession>
<evidence type="ECO:0000313" key="1">
    <source>
        <dbReference type="EMBL" id="USD22856.1"/>
    </source>
</evidence>